<gene>
    <name evidence="3" type="ORF">BBD32_02790</name>
</gene>
<name>A0AAU8UUA1_9FLAO</name>
<dbReference type="InterPro" id="IPR046258">
    <property type="entry name" value="DUF6291"/>
</dbReference>
<sequence>MARDKKSFVGYCDWRNTFDLLSDDEAGKLIKHFFAYVSDENPVLDDRLLQMAFEPIKTQLKRDLSKYEEVKKKRAEAGRQGGLRSGENRNKQNEASASDVTDLEANEANASGAKQNEANEADNVNDNGNVNDNVILLEKETKGKNVVDDFSPPSDEKKISDESEAEKSLSKPLPVIKRKKVARKKENIPEEELIIPEDFKPIWSDWLEYRKAKKKKPYAGVKWEQMAVDKFLEISGNDPKVGRKVLNQTIACNWEGLFKLKKEYSSGESTSTTGAGSSKGRSVQSGQVSGKNNQFTIDDFTVPS</sequence>
<feature type="compositionally biased region" description="Low complexity" evidence="1">
    <location>
        <begin position="116"/>
        <end position="130"/>
    </location>
</feature>
<evidence type="ECO:0000313" key="4">
    <source>
        <dbReference type="Proteomes" id="UP000190848"/>
    </source>
</evidence>
<reference evidence="3 4" key="1">
    <citation type="submission" date="2016-07" db="EMBL/GenBank/DDBJ databases">
        <title>Revisiting the taxonomy of the Elizabethkingia Genus using Whole-Genome Sequencing, Optical Mapping, and MALDI-TOF, along with proposal of three novel Elizabethkingia species: Elizabethkingia bruuniana sp. nov., Elizabethkingia ursingii sp. nov., and Elizabethkingia occulta sp. nov.</title>
        <authorList>
            <person name="Nicholson A.C."/>
        </authorList>
    </citation>
    <scope>NUCLEOTIDE SEQUENCE [LARGE SCALE GENOMIC DNA]</scope>
    <source>
        <strain evidence="3 4">F3201</strain>
    </source>
</reference>
<feature type="region of interest" description="Disordered" evidence="1">
    <location>
        <begin position="67"/>
        <end position="130"/>
    </location>
</feature>
<feature type="compositionally biased region" description="Basic and acidic residues" evidence="1">
    <location>
        <begin position="67"/>
        <end position="77"/>
    </location>
</feature>
<feature type="region of interest" description="Disordered" evidence="1">
    <location>
        <begin position="264"/>
        <end position="304"/>
    </location>
</feature>
<feature type="region of interest" description="Disordered" evidence="1">
    <location>
        <begin position="145"/>
        <end position="169"/>
    </location>
</feature>
<dbReference type="EMBL" id="CP016374">
    <property type="protein sequence ID" value="AQX00467.1"/>
    <property type="molecule type" value="Genomic_DNA"/>
</dbReference>
<accession>A0AAU8UUA1</accession>
<evidence type="ECO:0000313" key="3">
    <source>
        <dbReference type="EMBL" id="AQX00467.1"/>
    </source>
</evidence>
<dbReference type="Pfam" id="PF19808">
    <property type="entry name" value="DUF6291"/>
    <property type="match status" value="1"/>
</dbReference>
<feature type="domain" description="DUF6291" evidence="2">
    <location>
        <begin position="7"/>
        <end position="83"/>
    </location>
</feature>
<dbReference type="AlphaFoldDB" id="A0AAU8UUA1"/>
<dbReference type="RefSeq" id="WP_078395176.1">
    <property type="nucleotide sequence ID" value="NZ_CP016374.1"/>
</dbReference>
<feature type="compositionally biased region" description="Basic and acidic residues" evidence="1">
    <location>
        <begin position="154"/>
        <end position="169"/>
    </location>
</feature>
<protein>
    <recommendedName>
        <fullName evidence="2">DUF6291 domain-containing protein</fullName>
    </recommendedName>
</protein>
<feature type="compositionally biased region" description="Polar residues" evidence="1">
    <location>
        <begin position="283"/>
        <end position="296"/>
    </location>
</feature>
<evidence type="ECO:0000259" key="2">
    <source>
        <dbReference type="Pfam" id="PF19808"/>
    </source>
</evidence>
<evidence type="ECO:0000256" key="1">
    <source>
        <dbReference type="SAM" id="MobiDB-lite"/>
    </source>
</evidence>
<feature type="compositionally biased region" description="Low complexity" evidence="1">
    <location>
        <begin position="266"/>
        <end position="282"/>
    </location>
</feature>
<proteinExistence type="predicted"/>
<dbReference type="Proteomes" id="UP000190848">
    <property type="component" value="Chromosome"/>
</dbReference>
<organism evidence="3 4">
    <name type="scientific">Elizabethkingia anophelis</name>
    <dbReference type="NCBI Taxonomy" id="1117645"/>
    <lineage>
        <taxon>Bacteria</taxon>
        <taxon>Pseudomonadati</taxon>
        <taxon>Bacteroidota</taxon>
        <taxon>Flavobacteriia</taxon>
        <taxon>Flavobacteriales</taxon>
        <taxon>Weeksellaceae</taxon>
        <taxon>Elizabethkingia</taxon>
    </lineage>
</organism>